<keyword evidence="3" id="KW-1185">Reference proteome</keyword>
<sequence length="136" mass="15684">MRNLHDCVTEQDGTLRISFRRSLSIRETDSDHSRSLSDFQSARNSLSSSSRRNIARQIPSLTSRRIDKQPMFSIPNYDPDDDSEPINLRPRRRPESRPITHMPHVLKTPDHVTQPIHTRGTCPKNPRTNSPTNSFL</sequence>
<comment type="caution">
    <text evidence="2">The sequence shown here is derived from an EMBL/GenBank/DDBJ whole genome shotgun (WGS) entry which is preliminary data.</text>
</comment>
<feature type="region of interest" description="Disordered" evidence="1">
    <location>
        <begin position="25"/>
        <end position="136"/>
    </location>
</feature>
<proteinExistence type="predicted"/>
<protein>
    <submittedName>
        <fullName evidence="2">Uncharacterized protein</fullName>
    </submittedName>
</protein>
<evidence type="ECO:0000256" key="1">
    <source>
        <dbReference type="SAM" id="MobiDB-lite"/>
    </source>
</evidence>
<dbReference type="AlphaFoldDB" id="A0AAD9U0I3"/>
<evidence type="ECO:0000313" key="2">
    <source>
        <dbReference type="EMBL" id="KAK2645342.1"/>
    </source>
</evidence>
<evidence type="ECO:0000313" key="3">
    <source>
        <dbReference type="Proteomes" id="UP001280121"/>
    </source>
</evidence>
<gene>
    <name evidence="2" type="ORF">Ddye_020537</name>
</gene>
<dbReference type="EMBL" id="JANJYI010000006">
    <property type="protein sequence ID" value="KAK2645342.1"/>
    <property type="molecule type" value="Genomic_DNA"/>
</dbReference>
<accession>A0AAD9U0I3</accession>
<dbReference type="Proteomes" id="UP001280121">
    <property type="component" value="Unassembled WGS sequence"/>
</dbReference>
<reference evidence="2" key="1">
    <citation type="journal article" date="2023" name="Plant J.">
        <title>Genome sequences and population genomics provide insights into the demographic history, inbreeding, and mutation load of two 'living fossil' tree species of Dipteronia.</title>
        <authorList>
            <person name="Feng Y."/>
            <person name="Comes H.P."/>
            <person name="Chen J."/>
            <person name="Zhu S."/>
            <person name="Lu R."/>
            <person name="Zhang X."/>
            <person name="Li P."/>
            <person name="Qiu J."/>
            <person name="Olsen K.M."/>
            <person name="Qiu Y."/>
        </authorList>
    </citation>
    <scope>NUCLEOTIDE SEQUENCE</scope>
    <source>
        <strain evidence="2">KIB01</strain>
    </source>
</reference>
<name>A0AAD9U0I3_9ROSI</name>
<feature type="compositionally biased region" description="Low complexity" evidence="1">
    <location>
        <begin position="41"/>
        <end position="56"/>
    </location>
</feature>
<feature type="compositionally biased region" description="Basic and acidic residues" evidence="1">
    <location>
        <begin position="25"/>
        <end position="35"/>
    </location>
</feature>
<feature type="compositionally biased region" description="Polar residues" evidence="1">
    <location>
        <begin position="126"/>
        <end position="136"/>
    </location>
</feature>
<organism evidence="2 3">
    <name type="scientific">Dipteronia dyeriana</name>
    <dbReference type="NCBI Taxonomy" id="168575"/>
    <lineage>
        <taxon>Eukaryota</taxon>
        <taxon>Viridiplantae</taxon>
        <taxon>Streptophyta</taxon>
        <taxon>Embryophyta</taxon>
        <taxon>Tracheophyta</taxon>
        <taxon>Spermatophyta</taxon>
        <taxon>Magnoliopsida</taxon>
        <taxon>eudicotyledons</taxon>
        <taxon>Gunneridae</taxon>
        <taxon>Pentapetalae</taxon>
        <taxon>rosids</taxon>
        <taxon>malvids</taxon>
        <taxon>Sapindales</taxon>
        <taxon>Sapindaceae</taxon>
        <taxon>Hippocastanoideae</taxon>
        <taxon>Acereae</taxon>
        <taxon>Dipteronia</taxon>
    </lineage>
</organism>